<keyword evidence="2" id="KW-1185">Reference proteome</keyword>
<accession>I8J2F3</accession>
<name>I8J2F3_9BACL</name>
<sequence length="70" mass="8054">MNKPFLVITLDTVSSVPEVELNGVKVEMLTDVQFEYQTNDESSRHPNQITIGWYEQLGHKVRIQHVAETI</sequence>
<protein>
    <submittedName>
        <fullName evidence="1">Uncharacterized protein</fullName>
    </submittedName>
</protein>
<dbReference type="Proteomes" id="UP000004080">
    <property type="component" value="Unassembled WGS sequence"/>
</dbReference>
<dbReference type="RefSeq" id="WP_007201853.1">
    <property type="nucleotide sequence ID" value="NZ_AKKV01000024.1"/>
</dbReference>
<dbReference type="EMBL" id="AKKV01000024">
    <property type="protein sequence ID" value="EIT85921.1"/>
    <property type="molecule type" value="Genomic_DNA"/>
</dbReference>
<proteinExistence type="predicted"/>
<evidence type="ECO:0000313" key="1">
    <source>
        <dbReference type="EMBL" id="EIT85921.1"/>
    </source>
</evidence>
<evidence type="ECO:0000313" key="2">
    <source>
        <dbReference type="Proteomes" id="UP000004080"/>
    </source>
</evidence>
<organism evidence="1 2">
    <name type="scientific">Fictibacillus macauensis ZFHKF-1</name>
    <dbReference type="NCBI Taxonomy" id="1196324"/>
    <lineage>
        <taxon>Bacteria</taxon>
        <taxon>Bacillati</taxon>
        <taxon>Bacillota</taxon>
        <taxon>Bacilli</taxon>
        <taxon>Bacillales</taxon>
        <taxon>Fictibacillaceae</taxon>
        <taxon>Fictibacillus</taxon>
    </lineage>
</organism>
<dbReference type="STRING" id="1196324.A374_08799"/>
<reference evidence="1 2" key="1">
    <citation type="journal article" date="2012" name="J. Bacteriol.">
        <title>Genome of Bacillus macauensis ZFHKF-1, a Long-Chain-Forming Bacterium.</title>
        <authorList>
            <person name="Cai L."/>
            <person name="Zhang T."/>
        </authorList>
    </citation>
    <scope>NUCLEOTIDE SEQUENCE [LARGE SCALE GENOMIC DNA]</scope>
    <source>
        <strain evidence="1 2">ZFHKF-1</strain>
    </source>
</reference>
<dbReference type="AlphaFoldDB" id="I8J2F3"/>
<gene>
    <name evidence="1" type="ORF">A374_08799</name>
</gene>
<comment type="caution">
    <text evidence="1">The sequence shown here is derived from an EMBL/GenBank/DDBJ whole genome shotgun (WGS) entry which is preliminary data.</text>
</comment>